<dbReference type="Proteomes" id="UP001221217">
    <property type="component" value="Unassembled WGS sequence"/>
</dbReference>
<accession>A0AAJ1IE03</accession>
<proteinExistence type="predicted"/>
<dbReference type="InterPro" id="IPR029052">
    <property type="entry name" value="Metallo-depent_PP-like"/>
</dbReference>
<evidence type="ECO:0000313" key="2">
    <source>
        <dbReference type="EMBL" id="MDC7225705.1"/>
    </source>
</evidence>
<dbReference type="PROSITE" id="PS00125">
    <property type="entry name" value="SER_THR_PHOSPHATASE"/>
    <property type="match status" value="1"/>
</dbReference>
<dbReference type="Gene3D" id="3.60.21.10">
    <property type="match status" value="1"/>
</dbReference>
<feature type="domain" description="Serine/threonine specific protein phosphatases" evidence="1">
    <location>
        <begin position="167"/>
        <end position="172"/>
    </location>
</feature>
<gene>
    <name evidence="2" type="ORF">PQJ61_02950</name>
</gene>
<dbReference type="SUPFAM" id="SSF56300">
    <property type="entry name" value="Metallo-dependent phosphatases"/>
    <property type="match status" value="1"/>
</dbReference>
<evidence type="ECO:0000259" key="1">
    <source>
        <dbReference type="PROSITE" id="PS00125"/>
    </source>
</evidence>
<dbReference type="AlphaFoldDB" id="A0AAJ1IE03"/>
<dbReference type="GO" id="GO:0016787">
    <property type="term" value="F:hydrolase activity"/>
    <property type="evidence" value="ECO:0007669"/>
    <property type="project" value="InterPro"/>
</dbReference>
<sequence length="343" mass="38773">MNGHGTGAKEAAAKLEFILKRRGLPEADALQNNLEAAISTMLHENNRPRTRSGKAGSLVRLSPGGYYIIVPDLHGRTGFFNTVMNWKGFSGRTVLTDMEEGFARVICVGDAFHSEIRGKKRWGRAMQEWIGGYKKHRNIDQEMKENLGLLEMIATVKTAFPDNFHFLKGNHENIANEQAEGNFPFRKYAHEGEMVKLWVQMFMGMDVFDTIYKWEKTLPLLAEGPDFLVCHSEPGRVIGRDEVINAYDNSEVIYSLTWTDNDRAESGSAAGTLNNFDKHIPASRIFGGHRAVKGLYSSRQDGRYIQINRPDKWLIAAFTDMQVFNPERDIIRLDEGVQSGKNT</sequence>
<evidence type="ECO:0000313" key="3">
    <source>
        <dbReference type="Proteomes" id="UP001221217"/>
    </source>
</evidence>
<dbReference type="InterPro" id="IPR006186">
    <property type="entry name" value="Ser/Thr-sp_prot-phosphatase"/>
</dbReference>
<organism evidence="2 3">
    <name type="scientific">Candidatus Thalassospirochaeta sargassi</name>
    <dbReference type="NCBI Taxonomy" id="3119039"/>
    <lineage>
        <taxon>Bacteria</taxon>
        <taxon>Pseudomonadati</taxon>
        <taxon>Spirochaetota</taxon>
        <taxon>Spirochaetia</taxon>
        <taxon>Spirochaetales</taxon>
        <taxon>Spirochaetaceae</taxon>
        <taxon>Candidatus Thalassospirochaeta</taxon>
    </lineage>
</organism>
<name>A0AAJ1IE03_9SPIO</name>
<dbReference type="EMBL" id="JAQQAL010000009">
    <property type="protein sequence ID" value="MDC7225705.1"/>
    <property type="molecule type" value="Genomic_DNA"/>
</dbReference>
<protein>
    <submittedName>
        <fullName evidence="2">Metallophosphoesterase</fullName>
    </submittedName>
</protein>
<reference evidence="2 3" key="1">
    <citation type="submission" date="2022-12" db="EMBL/GenBank/DDBJ databases">
        <title>Metagenome assembled genome from gulf of manar.</title>
        <authorList>
            <person name="Kohli P."/>
            <person name="Pk S."/>
            <person name="Venkata Ramana C."/>
            <person name="Sasikala C."/>
        </authorList>
    </citation>
    <scope>NUCLEOTIDE SEQUENCE [LARGE SCALE GENOMIC DNA]</scope>
    <source>
        <strain evidence="2">JB008</strain>
    </source>
</reference>
<comment type="caution">
    <text evidence="2">The sequence shown here is derived from an EMBL/GenBank/DDBJ whole genome shotgun (WGS) entry which is preliminary data.</text>
</comment>